<dbReference type="SUPFAM" id="SSF52047">
    <property type="entry name" value="RNI-like"/>
    <property type="match status" value="1"/>
</dbReference>
<feature type="coiled-coil region" evidence="1">
    <location>
        <begin position="14"/>
        <end position="48"/>
    </location>
</feature>
<name>A0ABR2ZW41_9AGAR</name>
<dbReference type="Gene3D" id="3.80.10.10">
    <property type="entry name" value="Ribonuclease Inhibitor"/>
    <property type="match status" value="1"/>
</dbReference>
<keyword evidence="3" id="KW-1185">Reference proteome</keyword>
<dbReference type="PANTHER" id="PTHR32212">
    <property type="entry name" value="CYCLIN-LIKE F-BOX"/>
    <property type="match status" value="1"/>
</dbReference>
<gene>
    <name evidence="2" type="ORF">AAF712_007784</name>
</gene>
<keyword evidence="1" id="KW-0175">Coiled coil</keyword>
<dbReference type="EMBL" id="JBBXMP010000050">
    <property type="protein sequence ID" value="KAL0065272.1"/>
    <property type="molecule type" value="Genomic_DNA"/>
</dbReference>
<reference evidence="2 3" key="1">
    <citation type="submission" date="2024-05" db="EMBL/GenBank/DDBJ databases">
        <title>A draft genome resource for the thread blight pathogen Marasmius tenuissimus strain MS-2.</title>
        <authorList>
            <person name="Yulfo-Soto G.E."/>
            <person name="Baruah I.K."/>
            <person name="Amoako-Attah I."/>
            <person name="Bukari Y."/>
            <person name="Meinhardt L.W."/>
            <person name="Bailey B.A."/>
            <person name="Cohen S.P."/>
        </authorList>
    </citation>
    <scope>NUCLEOTIDE SEQUENCE [LARGE SCALE GENOMIC DNA]</scope>
    <source>
        <strain evidence="2 3">MS-2</strain>
    </source>
</reference>
<evidence type="ECO:0000313" key="2">
    <source>
        <dbReference type="EMBL" id="KAL0065272.1"/>
    </source>
</evidence>
<dbReference type="Proteomes" id="UP001437256">
    <property type="component" value="Unassembled WGS sequence"/>
</dbReference>
<proteinExistence type="predicted"/>
<organism evidence="2 3">
    <name type="scientific">Marasmius tenuissimus</name>
    <dbReference type="NCBI Taxonomy" id="585030"/>
    <lineage>
        <taxon>Eukaryota</taxon>
        <taxon>Fungi</taxon>
        <taxon>Dikarya</taxon>
        <taxon>Basidiomycota</taxon>
        <taxon>Agaricomycotina</taxon>
        <taxon>Agaricomycetes</taxon>
        <taxon>Agaricomycetidae</taxon>
        <taxon>Agaricales</taxon>
        <taxon>Marasmiineae</taxon>
        <taxon>Marasmiaceae</taxon>
        <taxon>Marasmius</taxon>
    </lineage>
</organism>
<protein>
    <recommendedName>
        <fullName evidence="4">F-box domain-containing protein</fullName>
    </recommendedName>
</protein>
<evidence type="ECO:0000313" key="3">
    <source>
        <dbReference type="Proteomes" id="UP001437256"/>
    </source>
</evidence>
<evidence type="ECO:0000256" key="1">
    <source>
        <dbReference type="SAM" id="Coils"/>
    </source>
</evidence>
<comment type="caution">
    <text evidence="2">The sequence shown here is derived from an EMBL/GenBank/DDBJ whole genome shotgun (WGS) entry which is preliminary data.</text>
</comment>
<sequence>MPHLSALHEVDEHLQGLHNRKSSLLNEIEHIERQIQLAQTRRATLYNDAAPISKLPHELLSSIFLMAREDYARGSPHLQVMTSHVSSRWRAVAISTPLLWTDIRVSLTLKNAKTPAALDSRRDGFVTYLTRSNSRPFNLRMECNGDFAIEPFLMALGTHMHRCSKLTFTISNHRHPALTLQNCLGLTEAPILEHLSIHIPDSRLYEYPKRQFSIIQPNLLETGAPALRFLRLTGMAGYLQPPLTLLRTLHLDGRSMDDLSFQQFRDILQSTPNLENLSLYQLWVTISPGAPITIPKLRSLRVRNVLEYNLLPLLATLPLPQLESCIMSQVIIFPPLECPNVKKLTLDDCSVVPGEVGNLIEAYPAIESLTISSGDPATIFFILGTPGNPIWWPRLKRLYLMDLPVRDVDLFVQKIRSRQATDSRLETLYLDRKSRGVLRLKHQLDEVKALVAVEKYEDTASWPTGLGFDDDDDGFWS</sequence>
<accession>A0ABR2ZW41</accession>
<dbReference type="Gene3D" id="1.20.1280.50">
    <property type="match status" value="1"/>
</dbReference>
<evidence type="ECO:0008006" key="4">
    <source>
        <dbReference type="Google" id="ProtNLM"/>
    </source>
</evidence>
<dbReference type="InterPro" id="IPR032675">
    <property type="entry name" value="LRR_dom_sf"/>
</dbReference>
<dbReference type="PANTHER" id="PTHR32212:SF248">
    <property type="entry name" value="F-BOX DOMAIN-CONTAINING PROTEIN"/>
    <property type="match status" value="1"/>
</dbReference>